<dbReference type="Proteomes" id="UP000027583">
    <property type="component" value="Unassembled WGS sequence"/>
</dbReference>
<evidence type="ECO:0000313" key="2">
    <source>
        <dbReference type="EMBL" id="CDG39765.1"/>
    </source>
</evidence>
<evidence type="ECO:0000256" key="1">
    <source>
        <dbReference type="SAM" id="MobiDB-lite"/>
    </source>
</evidence>
<feature type="compositionally biased region" description="Polar residues" evidence="1">
    <location>
        <begin position="30"/>
        <end position="40"/>
    </location>
</feature>
<organism evidence="2 3">
    <name type="scientific">Asaia bogorensis</name>
    <dbReference type="NCBI Taxonomy" id="91915"/>
    <lineage>
        <taxon>Bacteria</taxon>
        <taxon>Pseudomonadati</taxon>
        <taxon>Pseudomonadota</taxon>
        <taxon>Alphaproteobacteria</taxon>
        <taxon>Acetobacterales</taxon>
        <taxon>Acetobacteraceae</taxon>
        <taxon>Asaia</taxon>
    </lineage>
</organism>
<accession>A0A060QFS3</accession>
<proteinExistence type="predicted"/>
<name>A0A060QFS3_9PROT</name>
<reference evidence="2 3" key="2">
    <citation type="journal article" date="2014" name="PLoS ONE">
        <title>Evolution of mitochondria reconstructed from the energy metabolism of living bacteria.</title>
        <authorList>
            <person name="Degli Esposti M."/>
            <person name="Chouaia B."/>
            <person name="Comandatore F."/>
            <person name="Crotti E."/>
            <person name="Sassera D."/>
            <person name="Lievens P.M."/>
            <person name="Daffonchio D."/>
            <person name="Bandi C."/>
        </authorList>
    </citation>
    <scope>NUCLEOTIDE SEQUENCE [LARGE SCALE GENOMIC DNA]</scope>
    <source>
        <strain evidence="2 3">SF2.1</strain>
    </source>
</reference>
<evidence type="ECO:0000313" key="3">
    <source>
        <dbReference type="Proteomes" id="UP000027583"/>
    </source>
</evidence>
<dbReference type="EMBL" id="CBLX010000012">
    <property type="protein sequence ID" value="CDG39765.1"/>
    <property type="molecule type" value="Genomic_DNA"/>
</dbReference>
<protein>
    <submittedName>
        <fullName evidence="2">Uncharacterized protein</fullName>
    </submittedName>
</protein>
<feature type="compositionally biased region" description="Basic and acidic residues" evidence="1">
    <location>
        <begin position="1"/>
        <end position="23"/>
    </location>
</feature>
<sequence length="40" mass="4545">MAMRELSNRRKAGQDRHPEKTEPEPPATLWDQQQAPEAGS</sequence>
<dbReference type="AlphaFoldDB" id="A0A060QFS3"/>
<reference evidence="2 3" key="1">
    <citation type="journal article" date="2014" name="Genome Biol. Evol.">
        <title>Acetic acid bacteria genomes reveal functional traits for adaptation to life in insect guts.</title>
        <authorList>
            <person name="Chouaia B."/>
            <person name="Gaiarsa S."/>
            <person name="Crotti E."/>
            <person name="Comandatore F."/>
            <person name="Degli Esposti M."/>
            <person name="Ricci I."/>
            <person name="Alma A."/>
            <person name="Favia G."/>
            <person name="Bandi C."/>
            <person name="Daffonchio D."/>
        </authorList>
    </citation>
    <scope>NUCLEOTIDE SEQUENCE [LARGE SCALE GENOMIC DNA]</scope>
    <source>
        <strain evidence="2 3">SF2.1</strain>
    </source>
</reference>
<feature type="region of interest" description="Disordered" evidence="1">
    <location>
        <begin position="1"/>
        <end position="40"/>
    </location>
</feature>
<comment type="caution">
    <text evidence="2">The sequence shown here is derived from an EMBL/GenBank/DDBJ whole genome shotgun (WGS) entry which is preliminary data.</text>
</comment>
<gene>
    <name evidence="2" type="ORF">ASAP_1720</name>
</gene>